<reference evidence="1" key="1">
    <citation type="submission" date="2021-06" db="EMBL/GenBank/DDBJ databases">
        <authorList>
            <person name="Kallberg Y."/>
            <person name="Tangrot J."/>
            <person name="Rosling A."/>
        </authorList>
    </citation>
    <scope>NUCLEOTIDE SEQUENCE</scope>
    <source>
        <strain evidence="1">FL966</strain>
    </source>
</reference>
<proteinExistence type="predicted"/>
<name>A0A9N9NIV1_9GLOM</name>
<accession>A0A9N9NIV1</accession>
<organism evidence="1 2">
    <name type="scientific">Cetraspora pellucida</name>
    <dbReference type="NCBI Taxonomy" id="1433469"/>
    <lineage>
        <taxon>Eukaryota</taxon>
        <taxon>Fungi</taxon>
        <taxon>Fungi incertae sedis</taxon>
        <taxon>Mucoromycota</taxon>
        <taxon>Glomeromycotina</taxon>
        <taxon>Glomeromycetes</taxon>
        <taxon>Diversisporales</taxon>
        <taxon>Gigasporaceae</taxon>
        <taxon>Cetraspora</taxon>
    </lineage>
</organism>
<dbReference type="AlphaFoldDB" id="A0A9N9NIV1"/>
<keyword evidence="2" id="KW-1185">Reference proteome</keyword>
<gene>
    <name evidence="1" type="ORF">CPELLU_LOCUS13791</name>
</gene>
<evidence type="ECO:0000313" key="1">
    <source>
        <dbReference type="EMBL" id="CAG8735847.1"/>
    </source>
</evidence>
<dbReference type="EMBL" id="CAJVQA010015204">
    <property type="protein sequence ID" value="CAG8735847.1"/>
    <property type="molecule type" value="Genomic_DNA"/>
</dbReference>
<sequence>QQEILNPPDETIKSSSTSMKKRRLNLFNKTVDDEQAAIYKEKYIALITPNDTHWNSHFYCFSNILKSKVALKSNKVLKLCQLRDKLLCNHLYEALTKQEKKIYKTNITMQAQNTNLEISDNEKTNIENTNIKDIHFENSHIEDTHVKNTYIEDVYIDELNKTNSKINELVNNDLLNDNNANLDSFEVFSTMHSAKNHKANENY</sequence>
<dbReference type="Proteomes" id="UP000789759">
    <property type="component" value="Unassembled WGS sequence"/>
</dbReference>
<evidence type="ECO:0000313" key="2">
    <source>
        <dbReference type="Proteomes" id="UP000789759"/>
    </source>
</evidence>
<comment type="caution">
    <text evidence="1">The sequence shown here is derived from an EMBL/GenBank/DDBJ whole genome shotgun (WGS) entry which is preliminary data.</text>
</comment>
<protein>
    <submittedName>
        <fullName evidence="1">16394_t:CDS:1</fullName>
    </submittedName>
</protein>
<dbReference type="OrthoDB" id="8744624at2759"/>
<feature type="non-terminal residue" evidence="1">
    <location>
        <position position="203"/>
    </location>
</feature>